<organism evidence="2 3">
    <name type="scientific">Paraphaeosphaeria minitans</name>
    <dbReference type="NCBI Taxonomy" id="565426"/>
    <lineage>
        <taxon>Eukaryota</taxon>
        <taxon>Fungi</taxon>
        <taxon>Dikarya</taxon>
        <taxon>Ascomycota</taxon>
        <taxon>Pezizomycotina</taxon>
        <taxon>Dothideomycetes</taxon>
        <taxon>Pleosporomycetidae</taxon>
        <taxon>Pleosporales</taxon>
        <taxon>Massarineae</taxon>
        <taxon>Didymosphaeriaceae</taxon>
        <taxon>Paraphaeosphaeria</taxon>
    </lineage>
</organism>
<comment type="caution">
    <text evidence="2">The sequence shown here is derived from an EMBL/GenBank/DDBJ whole genome shotgun (WGS) entry which is preliminary data.</text>
</comment>
<dbReference type="Proteomes" id="UP000756921">
    <property type="component" value="Unassembled WGS sequence"/>
</dbReference>
<feature type="region of interest" description="Disordered" evidence="1">
    <location>
        <begin position="1"/>
        <end position="42"/>
    </location>
</feature>
<evidence type="ECO:0000256" key="1">
    <source>
        <dbReference type="SAM" id="MobiDB-lite"/>
    </source>
</evidence>
<feature type="compositionally biased region" description="Basic residues" evidence="1">
    <location>
        <begin position="25"/>
        <end position="36"/>
    </location>
</feature>
<keyword evidence="3" id="KW-1185">Reference proteome</keyword>
<dbReference type="AlphaFoldDB" id="A0A9P6KVH8"/>
<protein>
    <submittedName>
        <fullName evidence="2">Uncharacterized protein</fullName>
    </submittedName>
</protein>
<proteinExistence type="predicted"/>
<dbReference type="EMBL" id="WJXW01000002">
    <property type="protein sequence ID" value="KAF9740365.1"/>
    <property type="molecule type" value="Genomic_DNA"/>
</dbReference>
<gene>
    <name evidence="2" type="ORF">PMIN01_03000</name>
</gene>
<sequence>MCPRASHPVPDAGDVAHIASPSGTMRRRSTKLRRAAQRNSPSRVATLQDRCPRWTGGNCPNSGPGLLSALERSAPLPYAYLPTRCSGAAEKRVPGMLRTEERHASYLFKRAVSRGCGQWTEVAVAHKNNLPGQVFRETPGGVCASGLTVRLAAETTRCRTPIQGTFCWMLRRVGRRADQRMANGQLRVDPPGRDKHAAGMRRHRVNGLQWCSVQRAVCTKPSREVLLPSLSHTR</sequence>
<accession>A0A9P6KVH8</accession>
<reference evidence="2" key="1">
    <citation type="journal article" date="2020" name="Mol. Plant Microbe Interact.">
        <title>Genome Sequence of the Biocontrol Agent Coniothyrium minitans strain Conio (IMI 134523).</title>
        <authorList>
            <person name="Patel D."/>
            <person name="Shittu T.A."/>
            <person name="Baroncelli R."/>
            <person name="Muthumeenakshi S."/>
            <person name="Osborne T.H."/>
            <person name="Janganan T.K."/>
            <person name="Sreenivasaprasad S."/>
        </authorList>
    </citation>
    <scope>NUCLEOTIDE SEQUENCE</scope>
    <source>
        <strain evidence="2">Conio</strain>
    </source>
</reference>
<name>A0A9P6KVH8_9PLEO</name>
<evidence type="ECO:0000313" key="2">
    <source>
        <dbReference type="EMBL" id="KAF9740365.1"/>
    </source>
</evidence>
<evidence type="ECO:0000313" key="3">
    <source>
        <dbReference type="Proteomes" id="UP000756921"/>
    </source>
</evidence>